<evidence type="ECO:0000259" key="4">
    <source>
        <dbReference type="SMART" id="SM00912"/>
    </source>
</evidence>
<protein>
    <submittedName>
        <fullName evidence="5">Heme/hemopexin-binding protein</fullName>
    </submittedName>
</protein>
<dbReference type="InterPro" id="IPR041286">
    <property type="entry name" value="MBG_2"/>
</dbReference>
<name>A0A1J5RWW3_9ZZZZ</name>
<evidence type="ECO:0000256" key="1">
    <source>
        <dbReference type="ARBA" id="ARBA00004613"/>
    </source>
</evidence>
<dbReference type="InterPro" id="IPR050909">
    <property type="entry name" value="Bact_Autotransporter_VF"/>
</dbReference>
<dbReference type="InterPro" id="IPR012334">
    <property type="entry name" value="Pectin_lyas_fold"/>
</dbReference>
<dbReference type="Pfam" id="PF05860">
    <property type="entry name" value="TPS"/>
    <property type="match status" value="1"/>
</dbReference>
<dbReference type="Pfam" id="PF18676">
    <property type="entry name" value="MBG_2"/>
    <property type="match status" value="1"/>
</dbReference>
<dbReference type="NCBIfam" id="TIGR01901">
    <property type="entry name" value="adhes_NPXG"/>
    <property type="match status" value="1"/>
</dbReference>
<organism evidence="5">
    <name type="scientific">mine drainage metagenome</name>
    <dbReference type="NCBI Taxonomy" id="410659"/>
    <lineage>
        <taxon>unclassified sequences</taxon>
        <taxon>metagenomes</taxon>
        <taxon>ecological metagenomes</taxon>
    </lineage>
</organism>
<dbReference type="InterPro" id="IPR008638">
    <property type="entry name" value="FhaB/CdiA-like_TPS"/>
</dbReference>
<evidence type="ECO:0000256" key="3">
    <source>
        <dbReference type="ARBA" id="ARBA00022729"/>
    </source>
</evidence>
<comment type="subcellular location">
    <subcellularLocation>
        <location evidence="1">Secreted</location>
    </subcellularLocation>
</comment>
<dbReference type="Pfam" id="PF18657">
    <property type="entry name" value="YDG"/>
    <property type="match status" value="8"/>
</dbReference>
<dbReference type="EMBL" id="MLJW01000147">
    <property type="protein sequence ID" value="OIQ96540.1"/>
    <property type="molecule type" value="Genomic_DNA"/>
</dbReference>
<dbReference type="Gene3D" id="2.160.20.10">
    <property type="entry name" value="Single-stranded right-handed beta-helix, Pectin lyase-like"/>
    <property type="match status" value="2"/>
</dbReference>
<dbReference type="Pfam" id="PF18888">
    <property type="entry name" value="DUF5650"/>
    <property type="match status" value="13"/>
</dbReference>
<keyword evidence="3" id="KW-0732">Signal</keyword>
<evidence type="ECO:0000256" key="2">
    <source>
        <dbReference type="ARBA" id="ARBA00022525"/>
    </source>
</evidence>
<dbReference type="PANTHER" id="PTHR12338">
    <property type="entry name" value="AUTOTRANSPORTER"/>
    <property type="match status" value="1"/>
</dbReference>
<keyword evidence="2" id="KW-0964">Secreted</keyword>
<dbReference type="Gene3D" id="3.30.160.710">
    <property type="match status" value="1"/>
</dbReference>
<evidence type="ECO:0000313" key="5">
    <source>
        <dbReference type="EMBL" id="OIQ96540.1"/>
    </source>
</evidence>
<accession>A0A1J5RWW3</accession>
<dbReference type="InterPro" id="IPR043710">
    <property type="entry name" value="DUF5650"/>
</dbReference>
<dbReference type="InterPro" id="IPR011050">
    <property type="entry name" value="Pectin_lyase_fold/virulence"/>
</dbReference>
<dbReference type="GO" id="GO:0005576">
    <property type="term" value="C:extracellular region"/>
    <property type="evidence" value="ECO:0007669"/>
    <property type="project" value="UniProtKB-SubCell"/>
</dbReference>
<proteinExistence type="predicted"/>
<dbReference type="SMART" id="SM00912">
    <property type="entry name" value="Haemagg_act"/>
    <property type="match status" value="1"/>
</dbReference>
<feature type="domain" description="Filamentous haemagglutinin FhaB/tRNA nuclease CdiA-like TPS" evidence="4">
    <location>
        <begin position="43"/>
        <end position="156"/>
    </location>
</feature>
<dbReference type="InterPro" id="IPR041248">
    <property type="entry name" value="YDG"/>
</dbReference>
<gene>
    <name evidence="5" type="primary">hxuA_2</name>
    <name evidence="5" type="ORF">GALL_214770</name>
</gene>
<dbReference type="PANTHER" id="PTHR12338:SF8">
    <property type="entry name" value="HEME_HEMOPEXIN-BINDING PROTEIN"/>
    <property type="match status" value="1"/>
</dbReference>
<reference evidence="5" key="1">
    <citation type="submission" date="2016-10" db="EMBL/GenBank/DDBJ databases">
        <title>Sequence of Gallionella enrichment culture.</title>
        <authorList>
            <person name="Poehlein A."/>
            <person name="Muehling M."/>
            <person name="Daniel R."/>
        </authorList>
    </citation>
    <scope>NUCLEOTIDE SEQUENCE</scope>
</reference>
<sequence length="2662" mass="257837">MEPHALAEGQNNKGKLGIGRLGVMALLGRLLPVAAALLVPSTSFALPIGGQAVAGDATVASASDTSLAITQASQRAILNWQSFGIAPGENVVFRQPNASAVTLNRVLGSNPSEIQGRLSANGQVFLVNPNGVLFGPSASVDVGGLVATTLAISNQDFLAGQTRFAGSDLAGSLRNSGRLTANAYVALIAPDVANDGTIAARNVALAAGKKVSLDFAGDDLLKIKIDEAALNAAIDNSGALMADGGRVVLTARAVGDLVGTVINQSGIIEAKSLSNRNGQIVLDGGTSGSVNVTGTLDAASDPANVSGGSVSVAGDILLQNGAIRANGSSGGAVSLSGRRILGAGAIDASGAAAGGTIAINATDAMIQTAGQSLAADGGTGPGGKITLNAGNRLVSSASASAAGAAGGKIGVFASDISLVGARLDASGDAGGGSILIGGDFHGGPVVGHSNAHTTLVTPSTAIAADARKLGAGGKVVVWSDSSTEFYGSISARGGAQGGDGGSMEVSGRDQLIFGGSADAGAAHGQSGALLLDPKNITISSAGVMPQYDFVDPNPGDGGQFGSSVTALSTGNYVITDPLDSFAASSAGAAYLFNGKTGALISALNGSQANDKVGTSGVTALSGNGNYVVASANWSNGGNANAGAVTFGNGTTGVSGAVSSGNSLVGSTLNDKVGNGGITALSTGSYVVNSPNWSNGGNANAGAVTFGSGTTGVGGAVSAANSLVGSSASDKVGSGYITLLTNGNYVVASPNWSNAGNANAGAETFGSGTTGVSGAVSSGNSLVGSAANDQVGVCCSSVKALTNGNYVVASPYWDNGAVVDAGAATFGNGTTGVSGVISAANSLVGSSANDQVGNGGITLLTNGNYVVASPGWDNGAVVNVGAATFGSGATGVIGPVSAANSLVGSSTNDGVGNYGVTALTNGNFVVISDWYNGGAGAVTFGSGTTGVSGPVSGSNSLVGSSTNDHVGFDGIAALANGNYLVFSSLWNNVGAVTFGSGTTGVSGAVSATNSLVGSTPGDEVGYGGSIWAFDELSNGNYVIESKNWHNGGASSAGAVTWGSGTTGVSGVVSSSNSLVGSTGGDYVGELGVIALANGNYVVPSREWHNGGLYNAGAVTFGNGTTGVSGVVSADNSLVGSNAGDQVGAGVWALTNGNYVVISPQWKNGANAQAGAATFGSGTTGVSGVISAANSLVGGTAGDVVGMYGVTALANGNYLVRSPAWHNGANNSVGAVTFGNGATGVSGLISAANSLTGSTAGDNVGYGVTALSNSNYLVNSTYWHNGGLANAGALTWVDGATGATLDGVNTIEAQNSLLGTTASTSMLYSPIVDTINSTFVTSFKTEGSGRVTAGFVDPNLLSYDRATSQSLTVTPAFLTRTLNTGTAVVLQAANDITVSDAITSSNGGSGGALTLAAGRSVLVNADISTDNAAINLVANDTLAHGVVDAQRDAGAAAIAMAAGTTLASGNGNINVTLGMGAGLTNSTSGNITLDNLTTTGNVLVANNGPTAGSSILRAQASSLITASSAALDVNGASGGGSIGSSANPMRVTVSNLEARSQSGGAYFDSPAQGLTVGGAALGGFTGISTSSNGDIAASAAGTVNVVEAISADGSGSVTLTANGGGDISNSAAIGTGSGPISLLADNDIAINASVGAATAGAVTLMADNDSSGAGAISQSQPLTKVTTLTASGTSVTLNNAGNTVAGLGAVTATAGATSLVDSVGLTLSGALTASGAGDAIVLALGGKFINSFGATALNAPAGRWLVWSADPAADTRGGLAYDFKQYDATYGVTAVQGAGNGFLYMRAPTITPSLVGSTSKVYDGKLNATLDAGNYLLAGAIDGDTVTLNSSLSATYDSKNVGVGKLVSATGLTISSATNGAASVYGYQVVDASGNIGTITKAPLTLAPVSDSKTYDGTTNSAGTVAVTGAVADDSVTVAQQFDSKNASALNGRTLTIKPGYTIVDAGSADMSGNYSIADNRTAMGTINAKAVTLTAPVVSKTYDGGLGYATSGGDLTALSTGLVGGDTVSAATIAYTDKNVGVGNKTVILDGATLGDGNDGANYSVTLAGNASSTITAKAVTLTAPVVSKTYDGGTGYTTQGADLTALSAGLVGDDTVTAAGIRYSDKNFGVGNRTATLDSATLSDGNGGNNYTVTLAGNNTSTINKAALVANVAAADKVYDGTPTATITSRTVSGVIGGDVVSLTGGTASFDTKNVGTGKIVTATDLTLAGLDAGNYTANSTATTTADITPASLGLSLTAGITAADKVYDGTTAATITGRSLLGVIGGDVVSLTGGTATFDNKNVGTAKTVTAIDLALSGPAAGNYTTNSTATTTADITPASLTASVTAANKLYDATTAATITSRALSGVIGGDAVSLTGGTASFDTKNVGTGKTVTAIDLALSGPAAGNYTTNSTATTTADITPASLTASVTAADKVYDATTAATITSRALSGVIGGDAVSLTGGTASFDTKNVGTGKTVTATDLTLAGLDAGNYTANSTATTTADITPAQLLYLADSASRAYGQANPAFTGSVTGLRHGETLADVTTGSLIFSSIANSVSPVGNYEITGGGLSAANYSFSQAPGNSVALQVFAAAEPLVLPPVVPLGAPPLQLPMPQTETPIQANATQSELNRSHDDVVPCKSALSPNSLGGYSVAWTCGGAPSR</sequence>
<dbReference type="SUPFAM" id="SSF51126">
    <property type="entry name" value="Pectin lyase-like"/>
    <property type="match status" value="1"/>
</dbReference>
<comment type="caution">
    <text evidence="5">The sequence shown here is derived from an EMBL/GenBank/DDBJ whole genome shotgun (WGS) entry which is preliminary data.</text>
</comment>